<dbReference type="OMA" id="NCEEYTE"/>
<dbReference type="AlphaFoldDB" id="J4D9F3"/>
<dbReference type="GeneID" id="20715771"/>
<dbReference type="KEGG" id="tot:TOT_030000607"/>
<keyword evidence="2" id="KW-1185">Reference proteome</keyword>
<gene>
    <name evidence="1" type="ORF">TOT_030000607</name>
</gene>
<proteinExistence type="predicted"/>
<organism evidence="1 2">
    <name type="scientific">Theileria orientalis strain Shintoku</name>
    <dbReference type="NCBI Taxonomy" id="869250"/>
    <lineage>
        <taxon>Eukaryota</taxon>
        <taxon>Sar</taxon>
        <taxon>Alveolata</taxon>
        <taxon>Apicomplexa</taxon>
        <taxon>Aconoidasida</taxon>
        <taxon>Piroplasmida</taxon>
        <taxon>Theileriidae</taxon>
        <taxon>Theileria</taxon>
    </lineage>
</organism>
<dbReference type="Proteomes" id="UP000003786">
    <property type="component" value="Chromosome 3"/>
</dbReference>
<name>J4D9F3_THEOR</name>
<dbReference type="RefSeq" id="XP_009691646.1">
    <property type="nucleotide sequence ID" value="XM_009693351.1"/>
</dbReference>
<sequence>MRKTTTTKKAVKRTKDKRLKTIYENEPEVREKMDEIVGLLYKLLSKASTGADSKDSMTVGQLCRGLNRLGFKTGKDQLLDNLLFLNDARDSYRLELVHTEDGANVTDTHYPPISGSNELSSLSLNRVDLETLRRIFLNVGLKLSPTNTIF</sequence>
<dbReference type="VEuPathDB" id="PiroplasmaDB:TOT_030000607"/>
<protein>
    <submittedName>
        <fullName evidence="1">Uncharacterized protein</fullName>
    </submittedName>
</protein>
<accession>J4D9F3</accession>
<evidence type="ECO:0000313" key="1">
    <source>
        <dbReference type="EMBL" id="BAM41345.1"/>
    </source>
</evidence>
<dbReference type="EMBL" id="AP011948">
    <property type="protein sequence ID" value="BAM41345.1"/>
    <property type="molecule type" value="Genomic_DNA"/>
</dbReference>
<evidence type="ECO:0000313" key="2">
    <source>
        <dbReference type="Proteomes" id="UP000003786"/>
    </source>
</evidence>
<dbReference type="eggNOG" id="ENOG502QX2B">
    <property type="taxonomic scope" value="Eukaryota"/>
</dbReference>
<reference evidence="1 2" key="1">
    <citation type="journal article" date="2012" name="MBio">
        <title>Comparative genome analysis of three eukaryotic parasites with differing abilities to transform leukocytes reveals key mediators of Theileria-induced leukocyte transformation.</title>
        <authorList>
            <person name="Hayashida K."/>
            <person name="Hara Y."/>
            <person name="Abe T."/>
            <person name="Yamasaki C."/>
            <person name="Toyoda A."/>
            <person name="Kosuge T."/>
            <person name="Suzuki Y."/>
            <person name="Sato Y."/>
            <person name="Kawashima S."/>
            <person name="Katayama T."/>
            <person name="Wakaguri H."/>
            <person name="Inoue N."/>
            <person name="Homma K."/>
            <person name="Tada-Umezaki M."/>
            <person name="Yagi Y."/>
            <person name="Fujii Y."/>
            <person name="Habara T."/>
            <person name="Kanehisa M."/>
            <person name="Watanabe H."/>
            <person name="Ito K."/>
            <person name="Gojobori T."/>
            <person name="Sugawara H."/>
            <person name="Imanishi T."/>
            <person name="Weir W."/>
            <person name="Gardner M."/>
            <person name="Pain A."/>
            <person name="Shiels B."/>
            <person name="Hattori M."/>
            <person name="Nene V."/>
            <person name="Sugimoto C."/>
        </authorList>
    </citation>
    <scope>NUCLEOTIDE SEQUENCE [LARGE SCALE GENOMIC DNA]</scope>
    <source>
        <strain evidence="1 2">Shintoku</strain>
    </source>
</reference>